<dbReference type="PANTHER" id="PTHR13528:SF2">
    <property type="entry name" value="LARGE RIBOSOMAL SUBUNIT PROTEIN BL28M"/>
    <property type="match status" value="1"/>
</dbReference>
<evidence type="ECO:0000313" key="5">
    <source>
        <dbReference type="Proteomes" id="UP001648503"/>
    </source>
</evidence>
<evidence type="ECO:0000256" key="1">
    <source>
        <dbReference type="ARBA" id="ARBA00008760"/>
    </source>
</evidence>
<keyword evidence="3" id="KW-0687">Ribonucleoprotein</keyword>
<evidence type="ECO:0000313" key="4">
    <source>
        <dbReference type="EMBL" id="KAH6593330.1"/>
    </source>
</evidence>
<reference evidence="4 5" key="1">
    <citation type="submission" date="2021-02" db="EMBL/GenBank/DDBJ databases">
        <title>Variation within the Batrachochytrium salamandrivorans European outbreak.</title>
        <authorList>
            <person name="Kelly M."/>
            <person name="Pasmans F."/>
            <person name="Shea T.P."/>
            <person name="Munoz J.F."/>
            <person name="Carranza S."/>
            <person name="Cuomo C.A."/>
            <person name="Martel A."/>
        </authorList>
    </citation>
    <scope>NUCLEOTIDE SEQUENCE [LARGE SCALE GENOMIC DNA]</scope>
    <source>
        <strain evidence="4 5">AMFP18/2</strain>
    </source>
</reference>
<sequence>MGIPHALKVWQLGRDVARNGPLADPKRLGAIPYDLRLEKRIIPTLMHGKCITFGEQVSEKGGNRSRRVWYPNVQYSALFSRSLDMMIWTRLSTAALREVDSRGGFDEYMVSAQEKHMTCSIAKMYRARILEKYGRTVGKDKVTRPMGIVGSAKDALAKEREKMSQLLTSKYGEAYAKRVGKAIQTQDSQLRGLSK</sequence>
<dbReference type="EMBL" id="JAFCIX010000357">
    <property type="protein sequence ID" value="KAH6593330.1"/>
    <property type="molecule type" value="Genomic_DNA"/>
</dbReference>
<dbReference type="PANTHER" id="PTHR13528">
    <property type="entry name" value="39S RIBOSOMAL PROTEIN L28, MITOCHONDRIAL"/>
    <property type="match status" value="1"/>
</dbReference>
<comment type="similarity">
    <text evidence="1">Belongs to the bacterial ribosomal protein bL28 family.</text>
</comment>
<keyword evidence="5" id="KW-1185">Reference proteome</keyword>
<dbReference type="SUPFAM" id="SSF143800">
    <property type="entry name" value="L28p-like"/>
    <property type="match status" value="1"/>
</dbReference>
<proteinExistence type="inferred from homology"/>
<dbReference type="Gene3D" id="2.30.170.40">
    <property type="entry name" value="Ribosomal protein L28/L24"/>
    <property type="match status" value="1"/>
</dbReference>
<dbReference type="InterPro" id="IPR037147">
    <property type="entry name" value="Ribosomal_bL28_sf"/>
</dbReference>
<dbReference type="InterPro" id="IPR026569">
    <property type="entry name" value="Ribosomal_bL28"/>
</dbReference>
<name>A0ABQ8F708_9FUNG</name>
<accession>A0ABQ8F708</accession>
<keyword evidence="2" id="KW-0689">Ribosomal protein</keyword>
<dbReference type="InterPro" id="IPR034704">
    <property type="entry name" value="Ribosomal_bL28/bL31-like_sf"/>
</dbReference>
<organism evidence="4 5">
    <name type="scientific">Batrachochytrium salamandrivorans</name>
    <dbReference type="NCBI Taxonomy" id="1357716"/>
    <lineage>
        <taxon>Eukaryota</taxon>
        <taxon>Fungi</taxon>
        <taxon>Fungi incertae sedis</taxon>
        <taxon>Chytridiomycota</taxon>
        <taxon>Chytridiomycota incertae sedis</taxon>
        <taxon>Chytridiomycetes</taxon>
        <taxon>Rhizophydiales</taxon>
        <taxon>Rhizophydiales incertae sedis</taxon>
        <taxon>Batrachochytrium</taxon>
    </lineage>
</organism>
<evidence type="ECO:0000256" key="3">
    <source>
        <dbReference type="ARBA" id="ARBA00023274"/>
    </source>
</evidence>
<dbReference type="Proteomes" id="UP001648503">
    <property type="component" value="Unassembled WGS sequence"/>
</dbReference>
<evidence type="ECO:0008006" key="6">
    <source>
        <dbReference type="Google" id="ProtNLM"/>
    </source>
</evidence>
<protein>
    <recommendedName>
        <fullName evidence="6">Ribosomal protein L28</fullName>
    </recommendedName>
</protein>
<evidence type="ECO:0000256" key="2">
    <source>
        <dbReference type="ARBA" id="ARBA00022980"/>
    </source>
</evidence>
<comment type="caution">
    <text evidence="4">The sequence shown here is derived from an EMBL/GenBank/DDBJ whole genome shotgun (WGS) entry which is preliminary data.</text>
</comment>
<gene>
    <name evidence="4" type="ORF">BASA50_007538</name>
</gene>
<dbReference type="Pfam" id="PF00830">
    <property type="entry name" value="Ribosomal_L28"/>
    <property type="match status" value="1"/>
</dbReference>